<gene>
    <name evidence="2" type="ORF">D9613_005798</name>
</gene>
<sequence length="431" mass="47955">MPTTRRQAAIAEGKISPAKEKKAKEKKPSSTKKSNGSPQKRSHDKVEEKQEYVKEEETGEAPKKKAKTDKEKEESRQDRYQAGRRAHERTLKTIINPLKGTIERGHIYFFYRPRVQVEEVNSIDDIRNFHILLVPRPPEFAVHTGESSNNQTKKEDPENSEKSEQKVLARGADAVPAPDNSTSTKKQYRLITVGKKKLPDPESHQGGSRRKETFFAIVTDVGDNLDDLEKGLGEKTYQTKTRGERHEGPARLVARGGYAIVNSDADKPSARETHLGYHVSHPPPAELGDVQKSLGIFSASSFILQVKNPRAPANGPQQAHSKGAEYPEWIMRDIFGAASGHSSNVKGRENYGLRFASCETPELLNYRGADLILIASRDGEEGLETSLGDGRGNALADAENKEVRKPVENVFKELSLDLDKFPVESLEGSWI</sequence>
<feature type="compositionally biased region" description="Basic and acidic residues" evidence="1">
    <location>
        <begin position="17"/>
        <end position="28"/>
    </location>
</feature>
<evidence type="ECO:0000313" key="3">
    <source>
        <dbReference type="Proteomes" id="UP000521872"/>
    </source>
</evidence>
<dbReference type="PANTHER" id="PTHR34776">
    <property type="entry name" value="F17F16.3 PROTEIN"/>
    <property type="match status" value="1"/>
</dbReference>
<keyword evidence="3" id="KW-1185">Reference proteome</keyword>
<protein>
    <submittedName>
        <fullName evidence="2">Uncharacterized protein</fullName>
    </submittedName>
</protein>
<feature type="compositionally biased region" description="Basic and acidic residues" evidence="1">
    <location>
        <begin position="44"/>
        <end position="81"/>
    </location>
</feature>
<feature type="region of interest" description="Disordered" evidence="1">
    <location>
        <begin position="141"/>
        <end position="185"/>
    </location>
</feature>
<feature type="compositionally biased region" description="Basic and acidic residues" evidence="1">
    <location>
        <begin position="152"/>
        <end position="167"/>
    </location>
</feature>
<comment type="caution">
    <text evidence="2">The sequence shown here is derived from an EMBL/GenBank/DDBJ whole genome shotgun (WGS) entry which is preliminary data.</text>
</comment>
<organism evidence="2 3">
    <name type="scientific">Agrocybe pediades</name>
    <dbReference type="NCBI Taxonomy" id="84607"/>
    <lineage>
        <taxon>Eukaryota</taxon>
        <taxon>Fungi</taxon>
        <taxon>Dikarya</taxon>
        <taxon>Basidiomycota</taxon>
        <taxon>Agaricomycotina</taxon>
        <taxon>Agaricomycetes</taxon>
        <taxon>Agaricomycetidae</taxon>
        <taxon>Agaricales</taxon>
        <taxon>Agaricineae</taxon>
        <taxon>Strophariaceae</taxon>
        <taxon>Agrocybe</taxon>
    </lineage>
</organism>
<evidence type="ECO:0000256" key="1">
    <source>
        <dbReference type="SAM" id="MobiDB-lite"/>
    </source>
</evidence>
<feature type="region of interest" description="Disordered" evidence="1">
    <location>
        <begin position="1"/>
        <end position="88"/>
    </location>
</feature>
<name>A0A8H4VPI6_9AGAR</name>
<proteinExistence type="predicted"/>
<dbReference type="EMBL" id="JAACJL010000030">
    <property type="protein sequence ID" value="KAF4617563.1"/>
    <property type="molecule type" value="Genomic_DNA"/>
</dbReference>
<evidence type="ECO:0000313" key="2">
    <source>
        <dbReference type="EMBL" id="KAF4617563.1"/>
    </source>
</evidence>
<reference evidence="2 3" key="1">
    <citation type="submission" date="2019-12" db="EMBL/GenBank/DDBJ databases">
        <authorList>
            <person name="Floudas D."/>
            <person name="Bentzer J."/>
            <person name="Ahren D."/>
            <person name="Johansson T."/>
            <person name="Persson P."/>
            <person name="Tunlid A."/>
        </authorList>
    </citation>
    <scope>NUCLEOTIDE SEQUENCE [LARGE SCALE GENOMIC DNA]</scope>
    <source>
        <strain evidence="2 3">CBS 102.39</strain>
    </source>
</reference>
<dbReference type="AlphaFoldDB" id="A0A8H4VPI6"/>
<dbReference type="PANTHER" id="PTHR34776:SF1">
    <property type="entry name" value="F17F16.3 PROTEIN"/>
    <property type="match status" value="1"/>
</dbReference>
<dbReference type="Proteomes" id="UP000521872">
    <property type="component" value="Unassembled WGS sequence"/>
</dbReference>
<accession>A0A8H4VPI6</accession>